<gene>
    <name evidence="3" type="ORF">F4553_007209</name>
</gene>
<dbReference type="RefSeq" id="WP_184845348.1">
    <property type="nucleotide sequence ID" value="NZ_JACHMN010000003.1"/>
</dbReference>
<name>A0A841C1H0_9ACTN</name>
<feature type="transmembrane region" description="Helical" evidence="2">
    <location>
        <begin position="135"/>
        <end position="156"/>
    </location>
</feature>
<dbReference type="SUPFAM" id="SSF50370">
    <property type="entry name" value="Ricin B-like lectins"/>
    <property type="match status" value="1"/>
</dbReference>
<proteinExistence type="predicted"/>
<organism evidence="3 4">
    <name type="scientific">Allocatelliglobosispora scoriae</name>
    <dbReference type="NCBI Taxonomy" id="643052"/>
    <lineage>
        <taxon>Bacteria</taxon>
        <taxon>Bacillati</taxon>
        <taxon>Actinomycetota</taxon>
        <taxon>Actinomycetes</taxon>
        <taxon>Micromonosporales</taxon>
        <taxon>Micromonosporaceae</taxon>
        <taxon>Allocatelliglobosispora</taxon>
    </lineage>
</organism>
<dbReference type="InterPro" id="IPR035992">
    <property type="entry name" value="Ricin_B-like_lectins"/>
</dbReference>
<comment type="caution">
    <text evidence="3">The sequence shown here is derived from an EMBL/GenBank/DDBJ whole genome shotgun (WGS) entry which is preliminary data.</text>
</comment>
<evidence type="ECO:0008006" key="5">
    <source>
        <dbReference type="Google" id="ProtNLM"/>
    </source>
</evidence>
<feature type="region of interest" description="Disordered" evidence="1">
    <location>
        <begin position="98"/>
        <end position="129"/>
    </location>
</feature>
<dbReference type="Pfam" id="PF13560">
    <property type="entry name" value="HTH_31"/>
    <property type="match status" value="1"/>
</dbReference>
<evidence type="ECO:0000256" key="1">
    <source>
        <dbReference type="SAM" id="MobiDB-lite"/>
    </source>
</evidence>
<dbReference type="EMBL" id="JACHMN010000003">
    <property type="protein sequence ID" value="MBB5873775.1"/>
    <property type="molecule type" value="Genomic_DNA"/>
</dbReference>
<keyword evidence="2" id="KW-0472">Membrane</keyword>
<evidence type="ECO:0000256" key="2">
    <source>
        <dbReference type="SAM" id="Phobius"/>
    </source>
</evidence>
<accession>A0A841C1H0</accession>
<dbReference type="AlphaFoldDB" id="A0A841C1H0"/>
<keyword evidence="2" id="KW-0812">Transmembrane</keyword>
<evidence type="ECO:0000313" key="4">
    <source>
        <dbReference type="Proteomes" id="UP000587527"/>
    </source>
</evidence>
<dbReference type="Proteomes" id="UP000587527">
    <property type="component" value="Unassembled WGS sequence"/>
</dbReference>
<keyword evidence="2" id="KW-1133">Transmembrane helix</keyword>
<dbReference type="CDD" id="cd00161">
    <property type="entry name" value="beta-trefoil_Ricin-like"/>
    <property type="match status" value="1"/>
</dbReference>
<dbReference type="Gene3D" id="2.80.10.50">
    <property type="match status" value="1"/>
</dbReference>
<protein>
    <recommendedName>
        <fullName evidence="5">XRE family transcriptional regulator</fullName>
    </recommendedName>
</protein>
<evidence type="ECO:0000313" key="3">
    <source>
        <dbReference type="EMBL" id="MBB5873775.1"/>
    </source>
</evidence>
<sequence>MTDDHVDLDPTGARTPAEFIDLLRRVRERSGLTYRAIEKITAAAGETLPASTLATLLGRETLPREELVSALLRACGASPDEVAAWVAARQRLAASRPAFGTPVASDRADSTESDVVTTDAGDDPPPAAAAPRRRLSALIAGVALLTVVAAGVVFAIQRSATDPPVTVSGSGSPSAVASDPLAAGLINIRSANSGLCFTERHDLESGEIFQAPCEESFPERSLIPLDGGTYRIGTEHPQFGAGCLGILAGSLRSGAPAADETCGPQRIEEFHLDPVDTPLKGYHIRVLNTQMCMAVLGASRKAWAAVLQLRCDPDDMGQVFTFDRL</sequence>
<reference evidence="3 4" key="1">
    <citation type="submission" date="2020-08" db="EMBL/GenBank/DDBJ databases">
        <title>Sequencing the genomes of 1000 actinobacteria strains.</title>
        <authorList>
            <person name="Klenk H.-P."/>
        </authorList>
    </citation>
    <scope>NUCLEOTIDE SEQUENCE [LARGE SCALE GENOMIC DNA]</scope>
    <source>
        <strain evidence="3 4">DSM 45362</strain>
    </source>
</reference>
<keyword evidence="4" id="KW-1185">Reference proteome</keyword>